<dbReference type="FunFam" id="1.25.40.720:FF:000004">
    <property type="entry name" value="WGS project CABT00000000 data, contig 2.6"/>
    <property type="match status" value="1"/>
</dbReference>
<feature type="compositionally biased region" description="Basic and acidic residues" evidence="2">
    <location>
        <begin position="19"/>
        <end position="35"/>
    </location>
</feature>
<evidence type="ECO:0000259" key="3">
    <source>
        <dbReference type="Pfam" id="PF10193"/>
    </source>
</evidence>
<dbReference type="InterPro" id="IPR051970">
    <property type="entry name" value="TEL2_Regulation"/>
</dbReference>
<dbReference type="KEGG" id="apuu:APUU_20815S"/>
<dbReference type="GO" id="GO:0005829">
    <property type="term" value="C:cytosol"/>
    <property type="evidence" value="ECO:0007669"/>
    <property type="project" value="TreeGrafter"/>
</dbReference>
<evidence type="ECO:0000313" key="4">
    <source>
        <dbReference type="EMBL" id="BCS20383.1"/>
    </source>
</evidence>
<reference evidence="4" key="2">
    <citation type="submission" date="2021-02" db="EMBL/GenBank/DDBJ databases">
        <title>Aspergillus puulaauensis MK2 genome sequence.</title>
        <authorList>
            <person name="Futagami T."/>
            <person name="Mori K."/>
            <person name="Kadooka C."/>
            <person name="Tanaka T."/>
        </authorList>
    </citation>
    <scope>NUCLEOTIDE SEQUENCE</scope>
    <source>
        <strain evidence="4">MK2</strain>
    </source>
</reference>
<feature type="region of interest" description="Disordered" evidence="2">
    <location>
        <begin position="533"/>
        <end position="607"/>
    </location>
</feature>
<dbReference type="PANTHER" id="PTHR15830:SF10">
    <property type="entry name" value="TELOMERE LENGTH REGULATION PROTEIN TEL2 HOMOLOG"/>
    <property type="match status" value="1"/>
</dbReference>
<dbReference type="OrthoDB" id="10258062at2759"/>
<reference evidence="4" key="1">
    <citation type="submission" date="2021-01" db="EMBL/GenBank/DDBJ databases">
        <authorList>
            <consortium name="Aspergillus puulaauensis MK2 genome sequencing consortium"/>
            <person name="Kazuki M."/>
            <person name="Futagami T."/>
        </authorList>
    </citation>
    <scope>NUCLEOTIDE SEQUENCE</scope>
    <source>
        <strain evidence="4">MK2</strain>
    </source>
</reference>
<protein>
    <submittedName>
        <fullName evidence="4">Telomere binding protein</fullName>
    </submittedName>
</protein>
<feature type="compositionally biased region" description="Acidic residues" evidence="2">
    <location>
        <begin position="571"/>
        <end position="604"/>
    </location>
</feature>
<dbReference type="Proteomes" id="UP000654913">
    <property type="component" value="Chromosome 2"/>
</dbReference>
<dbReference type="PANTHER" id="PTHR15830">
    <property type="entry name" value="TELOMERE LENGTH REGULATION PROTEIN TEL2 FAMILY MEMBER"/>
    <property type="match status" value="1"/>
</dbReference>
<sequence>MDKLITEIKTIRRDQDPVLTAREQKFNDAGSETKEPTPIAESSPDISSPTHILSTLKSNPSQNELSQVIFALDPFRKGVSATTFDIRVPSPVSAQLINALVGTTIPDHWQSIGARSKGSFTNNNKLQAALLRCLSSVPGISCLVTQLRSLISQSRASSQQADASGSGIRIRNILEVISALLEPTDLLWRLYTDIGAAYSNGTQRQVSWKELTSQIAGGRVLSVAAEAIPLAGGSDVPAKTSWIGTGSQYASWLGTNIYHMASKLNIGDEEQWKALASLTGRALSLGYPDHLVREIYFNLLINQQLAKQYSALFDHLRWTEQLSMLEAIFRDIEKKYFPTENFSGDKMDLDQPIDGIAALCSDLISKRTNLESQLVEWLSKGHGGSIQTVALKRAVIVNLAHDKGTIATLLNKSLEQSADKIYIQYAPMRSQEANTQAILLAAGYLQRLDSAEMKSIGRTSVFLNAVSNRLAAASTRARFLGMIVGTAVSQLIEQPGKAMKFDLDEMESSEATWYLSLIQTEDNVGSIHSIKARKDTANESRQGPPKGSASAISSHPRVKPNKGATRIMAIEEIDDSNEEDEDEEEDLIPYEKPDEDPIDEDEDPTLVQRNKPSAPVYILDLINYLRDTENLERHELAITTAPALIRRKTGFGTELAEHIEELALVLVGLQEQSKFPKFHELRLQSIIALIVSQPMKMGRWFAAVFFDGDLSQTQRSTVLTALGLSAREVAGLGADDAKNMGLPEIPDSSFPSKRLPASLEAVYRGDESPIASITKGIAQASLQPLAADAADSISGPNALKVRTFSSRMEVEKRRQQREAHRQKSTVKDLYKVLSEGFFYPLSGRFEIMIMQLTSSTAPSHNPFFVPHLLCLFIQTLTLVLSTMGPHTPFLPALTQQTLTFLLSLHARPASEEPTILSSLLSLFLAAIDLNVESGTSGEERLVTEFAPQVMEFREWVGEIFDRTPAIQDSSDPREQVRTLSAGVMVKLGEVIERYQGRLMGVNSGFKY</sequence>
<name>A0A7R7XFQ7_9EURO</name>
<accession>A0A7R7XFQ7</accession>
<evidence type="ECO:0000256" key="1">
    <source>
        <dbReference type="ARBA" id="ARBA00006133"/>
    </source>
</evidence>
<keyword evidence="5" id="KW-1185">Reference proteome</keyword>
<dbReference type="AlphaFoldDB" id="A0A7R7XFQ7"/>
<proteinExistence type="inferred from homology"/>
<dbReference type="GO" id="GO:0042162">
    <property type="term" value="F:telomeric DNA binding"/>
    <property type="evidence" value="ECO:0007669"/>
    <property type="project" value="TreeGrafter"/>
</dbReference>
<evidence type="ECO:0000256" key="2">
    <source>
        <dbReference type="SAM" id="MobiDB-lite"/>
    </source>
</evidence>
<evidence type="ECO:0000313" key="5">
    <source>
        <dbReference type="Proteomes" id="UP000654913"/>
    </source>
</evidence>
<comment type="similarity">
    <text evidence="1">Belongs to the TEL2 family.</text>
</comment>
<organism evidence="4 5">
    <name type="scientific">Aspergillus puulaauensis</name>
    <dbReference type="NCBI Taxonomy" id="1220207"/>
    <lineage>
        <taxon>Eukaryota</taxon>
        <taxon>Fungi</taxon>
        <taxon>Dikarya</taxon>
        <taxon>Ascomycota</taxon>
        <taxon>Pezizomycotina</taxon>
        <taxon>Eurotiomycetes</taxon>
        <taxon>Eurotiomycetidae</taxon>
        <taxon>Eurotiales</taxon>
        <taxon>Aspergillaceae</taxon>
        <taxon>Aspergillus</taxon>
    </lineage>
</organism>
<dbReference type="GO" id="GO:0051083">
    <property type="term" value="P:'de novo' cotranslational protein folding"/>
    <property type="evidence" value="ECO:0007669"/>
    <property type="project" value="TreeGrafter"/>
</dbReference>
<feature type="compositionally biased region" description="Polar residues" evidence="2">
    <location>
        <begin position="44"/>
        <end position="57"/>
    </location>
</feature>
<dbReference type="InterPro" id="IPR038528">
    <property type="entry name" value="TEL2_C_sf"/>
</dbReference>
<dbReference type="Pfam" id="PF10193">
    <property type="entry name" value="Telomere_reg-2"/>
    <property type="match status" value="1"/>
</dbReference>
<dbReference type="RefSeq" id="XP_041552577.1">
    <property type="nucleotide sequence ID" value="XM_041699499.1"/>
</dbReference>
<feature type="region of interest" description="Disordered" evidence="2">
    <location>
        <begin position="19"/>
        <end position="57"/>
    </location>
</feature>
<dbReference type="GeneID" id="64970388"/>
<dbReference type="Gene3D" id="1.25.40.720">
    <property type="entry name" value="Telomere length regulation protein 2, C-terminal domain"/>
    <property type="match status" value="1"/>
</dbReference>
<gene>
    <name evidence="4" type="primary">TEL2</name>
    <name evidence="4" type="ORF">APUU_20815S</name>
</gene>
<dbReference type="InterPro" id="IPR019337">
    <property type="entry name" value="Telomere_length_regulation_dom"/>
</dbReference>
<dbReference type="GO" id="GO:0051879">
    <property type="term" value="F:Hsp90 protein binding"/>
    <property type="evidence" value="ECO:0007669"/>
    <property type="project" value="TreeGrafter"/>
</dbReference>
<feature type="domain" description="Telomere length regulation protein conserved" evidence="3">
    <location>
        <begin position="615"/>
        <end position="726"/>
    </location>
</feature>
<dbReference type="EMBL" id="AP024444">
    <property type="protein sequence ID" value="BCS20383.1"/>
    <property type="molecule type" value="Genomic_DNA"/>
</dbReference>